<dbReference type="GO" id="GO:0016020">
    <property type="term" value="C:membrane"/>
    <property type="evidence" value="ECO:0007669"/>
    <property type="project" value="UniProtKB-SubCell"/>
</dbReference>
<evidence type="ECO:0000256" key="1">
    <source>
        <dbReference type="ARBA" id="ARBA00004141"/>
    </source>
</evidence>
<proteinExistence type="predicted"/>
<feature type="transmembrane region" description="Helical" evidence="7">
    <location>
        <begin position="128"/>
        <end position="150"/>
    </location>
</feature>
<sequence length="1006" mass="109342">MGENGAVSQSLTNENGGLEGTFSSSGGNNKQSEEEETDGSASSSSNEAVSFSLRTLTKQQKGLLLSICLTEFLIMCCNSLISPLLPPQANGRNVSGQMQGWIMASFAGGQFIIFPVFGKYVSKIGSKFMFLSGIFIAGGCTVLMGSLQFVPYTEGSVVFEVLCFVLQIAMSVGVTAEQTAAFAVASKEFSGFFTTVFGVTEVFVGLGLTIGPLVGGVLSDVGGFSLPYFVLGGLVLSSLPFNCYLAPSVKDEPMAGKLRRKSGLSLLRHPSIIITCLAVVVGSGVWSVLDPCLEPHLEEFNLTPATIGAVFLLLSASYALSCALCGWIAEKLPDNRLLMIPGFVLCGVAHCLLGPSSLFGFDPSFNELWLIILALILLGAAMSMSIIPSYDIIMEIATETGYPDSLSTHGLVAGLWSSMYALGEFIGPIWGGYIQDNIGFADGLTYTAGACMVIVILLTAMALYDCYCCEAEDDEKEIPEKQLLLPPEVVRRIRSLSEPMFRRGRNLTPVLETVYSEDVSSYSSTSSTYSNSIENGSYDSIQQRDVFSLNNPSYVKNVKPNATKIHPCTSSTNGNGKVKQYGSFAKTPFNLGTIQNGIPQSGNIRKSRSKSMTANYPPISEFYPVWEKNSKTILEHDSRMLNARNSPYSVQDNISTDKKSKPSAKTLSMRQKLNDGGHDSDTLPKSLNKYPTENICKSDLLSSSCPNTFTKITEVPEPSILSSSLPYSTSEIKIEMITEVLSDCVFVSETTVRKEEIYSEHDLIIFDEGNRVAVNQVHVNNSKQDKANETSAAENLTSKYGIIELPCDTCQPLAGSSATDVIVKQTNENSRHLESADLNSQRDIYPHVIIQQPSNPKSATKDKKKESGAFPTNENNDTVYTSPKVKVQRTRKTKSVSSAIQYEKAEVSHAVVKRPPTPVSVNPRDGIRSPLYKTIVNAPPNQISQAAVPKTIPTSKLFHRQNSNPGTGKKHKKRIYSMSLNADDSCIPDHYASLDYPEIYRNNMLP</sequence>
<dbReference type="AlphaFoldDB" id="A0AAN8IYA4"/>
<feature type="transmembrane region" description="Helical" evidence="7">
    <location>
        <begin position="189"/>
        <end position="214"/>
    </location>
</feature>
<feature type="domain" description="Major facilitator superfamily (MFS) profile" evidence="8">
    <location>
        <begin position="63"/>
        <end position="467"/>
    </location>
</feature>
<name>A0AAN8IYA4_PATCE</name>
<comment type="subcellular location">
    <subcellularLocation>
        <location evidence="1">Membrane</location>
        <topology evidence="1">Multi-pass membrane protein</topology>
    </subcellularLocation>
</comment>
<feature type="compositionally biased region" description="Polar residues" evidence="6">
    <location>
        <begin position="1"/>
        <end position="30"/>
    </location>
</feature>
<evidence type="ECO:0000256" key="3">
    <source>
        <dbReference type="ARBA" id="ARBA00022692"/>
    </source>
</evidence>
<gene>
    <name evidence="9" type="ORF">SNE40_021825</name>
</gene>
<feature type="compositionally biased region" description="Polar residues" evidence="6">
    <location>
        <begin position="870"/>
        <end position="881"/>
    </location>
</feature>
<evidence type="ECO:0000256" key="7">
    <source>
        <dbReference type="SAM" id="Phobius"/>
    </source>
</evidence>
<feature type="region of interest" description="Disordered" evidence="6">
    <location>
        <begin position="849"/>
        <end position="884"/>
    </location>
</feature>
<feature type="transmembrane region" description="Helical" evidence="7">
    <location>
        <begin position="156"/>
        <end position="177"/>
    </location>
</feature>
<feature type="transmembrane region" description="Helical" evidence="7">
    <location>
        <begin position="336"/>
        <end position="356"/>
    </location>
</feature>
<dbReference type="GO" id="GO:0022857">
    <property type="term" value="F:transmembrane transporter activity"/>
    <property type="evidence" value="ECO:0007669"/>
    <property type="project" value="InterPro"/>
</dbReference>
<feature type="transmembrane region" description="Helical" evidence="7">
    <location>
        <begin position="62"/>
        <end position="81"/>
    </location>
</feature>
<dbReference type="Gene3D" id="1.20.1250.20">
    <property type="entry name" value="MFS general substrate transporter like domains"/>
    <property type="match status" value="1"/>
</dbReference>
<feature type="compositionally biased region" description="Polar residues" evidence="6">
    <location>
        <begin position="644"/>
        <end position="654"/>
    </location>
</feature>
<dbReference type="Pfam" id="PF07690">
    <property type="entry name" value="MFS_1"/>
    <property type="match status" value="1"/>
</dbReference>
<keyword evidence="4 7" id="KW-1133">Transmembrane helix</keyword>
<dbReference type="EMBL" id="JAZGQO010000018">
    <property type="protein sequence ID" value="KAK6167897.1"/>
    <property type="molecule type" value="Genomic_DNA"/>
</dbReference>
<accession>A0AAN8IYA4</accession>
<reference evidence="9 10" key="1">
    <citation type="submission" date="2024-01" db="EMBL/GenBank/DDBJ databases">
        <title>The genome of the rayed Mediterranean limpet Patella caerulea (Linnaeus, 1758).</title>
        <authorList>
            <person name="Anh-Thu Weber A."/>
            <person name="Halstead-Nussloch G."/>
        </authorList>
    </citation>
    <scope>NUCLEOTIDE SEQUENCE [LARGE SCALE GENOMIC DNA]</scope>
    <source>
        <strain evidence="9">AATW-2023a</strain>
        <tissue evidence="9">Whole specimen</tissue>
    </source>
</reference>
<keyword evidence="10" id="KW-1185">Reference proteome</keyword>
<dbReference type="InterPro" id="IPR036259">
    <property type="entry name" value="MFS_trans_sf"/>
</dbReference>
<dbReference type="SUPFAM" id="SSF103473">
    <property type="entry name" value="MFS general substrate transporter"/>
    <property type="match status" value="1"/>
</dbReference>
<evidence type="ECO:0000259" key="8">
    <source>
        <dbReference type="PROSITE" id="PS50850"/>
    </source>
</evidence>
<dbReference type="InterPro" id="IPR050930">
    <property type="entry name" value="MFS_Vesicular_Transporter"/>
</dbReference>
<keyword evidence="3 7" id="KW-0812">Transmembrane</keyword>
<comment type="caution">
    <text evidence="9">The sequence shown here is derived from an EMBL/GenBank/DDBJ whole genome shotgun (WGS) entry which is preliminary data.</text>
</comment>
<dbReference type="PROSITE" id="PS50850">
    <property type="entry name" value="MFS"/>
    <property type="match status" value="1"/>
</dbReference>
<feature type="transmembrane region" description="Helical" evidence="7">
    <location>
        <begin position="368"/>
        <end position="387"/>
    </location>
</feature>
<feature type="transmembrane region" description="Helical" evidence="7">
    <location>
        <begin position="309"/>
        <end position="329"/>
    </location>
</feature>
<protein>
    <recommendedName>
        <fullName evidence="8">Major facilitator superfamily (MFS) profile domain-containing protein</fullName>
    </recommendedName>
</protein>
<evidence type="ECO:0000256" key="5">
    <source>
        <dbReference type="ARBA" id="ARBA00023136"/>
    </source>
</evidence>
<feature type="region of interest" description="Disordered" evidence="6">
    <location>
        <begin position="644"/>
        <end position="685"/>
    </location>
</feature>
<dbReference type="InterPro" id="IPR011701">
    <property type="entry name" value="MFS"/>
</dbReference>
<dbReference type="Proteomes" id="UP001347796">
    <property type="component" value="Unassembled WGS sequence"/>
</dbReference>
<evidence type="ECO:0000256" key="2">
    <source>
        <dbReference type="ARBA" id="ARBA00022448"/>
    </source>
</evidence>
<evidence type="ECO:0000256" key="4">
    <source>
        <dbReference type="ARBA" id="ARBA00022989"/>
    </source>
</evidence>
<keyword evidence="5 7" id="KW-0472">Membrane</keyword>
<evidence type="ECO:0000313" key="10">
    <source>
        <dbReference type="Proteomes" id="UP001347796"/>
    </source>
</evidence>
<feature type="transmembrane region" description="Helical" evidence="7">
    <location>
        <begin position="101"/>
        <end position="121"/>
    </location>
</feature>
<feature type="transmembrane region" description="Helical" evidence="7">
    <location>
        <begin position="226"/>
        <end position="245"/>
    </location>
</feature>
<dbReference type="InterPro" id="IPR020846">
    <property type="entry name" value="MFS_dom"/>
</dbReference>
<dbReference type="PANTHER" id="PTHR23506">
    <property type="entry name" value="GH10249P"/>
    <property type="match status" value="1"/>
</dbReference>
<feature type="transmembrane region" description="Helical" evidence="7">
    <location>
        <begin position="266"/>
        <end position="289"/>
    </location>
</feature>
<feature type="region of interest" description="Disordered" evidence="6">
    <location>
        <begin position="1"/>
        <end position="45"/>
    </location>
</feature>
<keyword evidence="2" id="KW-0813">Transport</keyword>
<evidence type="ECO:0000256" key="6">
    <source>
        <dbReference type="SAM" id="MobiDB-lite"/>
    </source>
</evidence>
<feature type="compositionally biased region" description="Basic and acidic residues" evidence="6">
    <location>
        <begin position="672"/>
        <end position="682"/>
    </location>
</feature>
<evidence type="ECO:0000313" key="9">
    <source>
        <dbReference type="EMBL" id="KAK6167897.1"/>
    </source>
</evidence>
<dbReference type="PANTHER" id="PTHR23506:SF28">
    <property type="entry name" value="MFS-TYPE TRANSPORTER SLC18B1-LIKE PROTEIN"/>
    <property type="match status" value="1"/>
</dbReference>
<organism evidence="9 10">
    <name type="scientific">Patella caerulea</name>
    <name type="common">Rayed Mediterranean limpet</name>
    <dbReference type="NCBI Taxonomy" id="87958"/>
    <lineage>
        <taxon>Eukaryota</taxon>
        <taxon>Metazoa</taxon>
        <taxon>Spiralia</taxon>
        <taxon>Lophotrochozoa</taxon>
        <taxon>Mollusca</taxon>
        <taxon>Gastropoda</taxon>
        <taxon>Patellogastropoda</taxon>
        <taxon>Patelloidea</taxon>
        <taxon>Patellidae</taxon>
        <taxon>Patella</taxon>
    </lineage>
</organism>